<protein>
    <submittedName>
        <fullName evidence="4">Tetratricopeptide repeat protein</fullName>
    </submittedName>
</protein>
<keyword evidence="1" id="KW-0677">Repeat</keyword>
<evidence type="ECO:0000313" key="4">
    <source>
        <dbReference type="EMBL" id="MCR6679994.1"/>
    </source>
</evidence>
<sequence>DEALTHLRAATKDAPDHDHALYMLAAVLALREEPDEAVPALLRAIELNPENRAMARHDPDVESLRRHESVRAALEVV</sequence>
<evidence type="ECO:0000256" key="2">
    <source>
        <dbReference type="ARBA" id="ARBA00022803"/>
    </source>
</evidence>
<feature type="non-terminal residue" evidence="4">
    <location>
        <position position="77"/>
    </location>
</feature>
<dbReference type="InterPro" id="IPR011990">
    <property type="entry name" value="TPR-like_helical_dom_sf"/>
</dbReference>
<dbReference type="PROSITE" id="PS50005">
    <property type="entry name" value="TPR"/>
    <property type="match status" value="1"/>
</dbReference>
<dbReference type="EMBL" id="JANPXH010002096">
    <property type="protein sequence ID" value="MCR6679994.1"/>
    <property type="molecule type" value="Genomic_DNA"/>
</dbReference>
<gene>
    <name evidence="4" type="ORF">NVV43_32110</name>
</gene>
<name>A0AAW5MVB1_9ESCH</name>
<evidence type="ECO:0000313" key="5">
    <source>
        <dbReference type="Proteomes" id="UP001206878"/>
    </source>
</evidence>
<dbReference type="SUPFAM" id="SSF48452">
    <property type="entry name" value="TPR-like"/>
    <property type="match status" value="1"/>
</dbReference>
<dbReference type="NCBIfam" id="NF047558">
    <property type="entry name" value="TPR_END_plus"/>
    <property type="match status" value="1"/>
</dbReference>
<dbReference type="InterPro" id="IPR013105">
    <property type="entry name" value="TPR_2"/>
</dbReference>
<evidence type="ECO:0000256" key="1">
    <source>
        <dbReference type="ARBA" id="ARBA00022737"/>
    </source>
</evidence>
<organism evidence="4 5">
    <name type="scientific">Escherichia marmotae</name>
    <dbReference type="NCBI Taxonomy" id="1499973"/>
    <lineage>
        <taxon>Bacteria</taxon>
        <taxon>Pseudomonadati</taxon>
        <taxon>Pseudomonadota</taxon>
        <taxon>Gammaproteobacteria</taxon>
        <taxon>Enterobacterales</taxon>
        <taxon>Enterobacteriaceae</taxon>
        <taxon>Escherichia</taxon>
    </lineage>
</organism>
<feature type="repeat" description="TPR" evidence="3">
    <location>
        <begin position="18"/>
        <end position="51"/>
    </location>
</feature>
<dbReference type="AlphaFoldDB" id="A0AAW5MVB1"/>
<dbReference type="Gene3D" id="1.25.40.10">
    <property type="entry name" value="Tetratricopeptide repeat domain"/>
    <property type="match status" value="1"/>
</dbReference>
<evidence type="ECO:0000256" key="3">
    <source>
        <dbReference type="PROSITE-ProRule" id="PRU00339"/>
    </source>
</evidence>
<dbReference type="Pfam" id="PF07719">
    <property type="entry name" value="TPR_2"/>
    <property type="match status" value="1"/>
</dbReference>
<reference evidence="4" key="1">
    <citation type="submission" date="2022-07" db="EMBL/GenBank/DDBJ databases">
        <title>Diversity of ethanolamine utilization by human commensal Escherichia coli.</title>
        <authorList>
            <person name="Jubelin G."/>
        </authorList>
    </citation>
    <scope>NUCLEOTIDE SEQUENCE</scope>
    <source>
        <strain evidence="4">S1</strain>
    </source>
</reference>
<proteinExistence type="predicted"/>
<comment type="caution">
    <text evidence="4">The sequence shown here is derived from an EMBL/GenBank/DDBJ whole genome shotgun (WGS) entry which is preliminary data.</text>
</comment>
<accession>A0AAW5MVB1</accession>
<feature type="non-terminal residue" evidence="4">
    <location>
        <position position="1"/>
    </location>
</feature>
<dbReference type="InterPro" id="IPR019734">
    <property type="entry name" value="TPR_rpt"/>
</dbReference>
<keyword evidence="2 3" id="KW-0802">TPR repeat</keyword>
<dbReference type="Proteomes" id="UP001206878">
    <property type="component" value="Unassembled WGS sequence"/>
</dbReference>